<evidence type="ECO:0000313" key="6">
    <source>
        <dbReference type="Proteomes" id="UP000558488"/>
    </source>
</evidence>
<dbReference type="Pfam" id="PF07679">
    <property type="entry name" value="I-set"/>
    <property type="match status" value="1"/>
</dbReference>
<sequence length="662" mass="74372">MVSCWDTGVLLCALLGGLLLTGSTSGSNLKSPELSLNDTQHVIQVGKKLSIKCRGKADHSWSLPETVSKESKRLNITKYACGKGGKQFCSTLTLTTAEANDTGFYSCKYLSSTSKNKLTESTIYIFINDTSRPFLEMHSELPEPIHMTEGRALVIPCRVSSPDIVVTLKKVPFQILIPDGERIIWDSRKGFLISNATYKEIGLLTCEATVNGHLYQTHYLTYRQSTTILDVQMSTPGPVKLLRGQTLTLNCTVTASFNTRVQINWTYPGETNKSASIRRRFDQSNPHYNIFYSVLTINKVQSKDSGIYACHVTSGPSFRSANTSVRVYDEPFISMKHRKQPVLETVAGKKSYRLAMKVRAFPPPEVAWLKDGLPLTEKSARYFVHAYSLIIKDVAAEDTGNYTVLLNINQSNVVKNLTTTLIVNVKPQIYEKAVSPFPEPILYPLGSRQILTCTVYGIPQPTIKWLWRPCNHNHSKARYDFCSNNEESYILDPDSIIGNRIESITQRMAIIEGKNKTASSLVVADSRISGIYTCMASNKVGTVERNIKFYITDVPNGFHVHLEKMPTKGEDLKLSCTVSKFLYRDITWLQLRTANNRSAHHRIRRQKTAVTTEHSVTLHLLIKNVSLDDSGTYACRARNIFTGEDTLQKKEVTVREEMLLPK</sequence>
<comment type="caution">
    <text evidence="5">The sequence shown here is derived from an EMBL/GenBank/DDBJ whole genome shotgun (WGS) entry which is preliminary data.</text>
</comment>
<dbReference type="GO" id="GO:0051094">
    <property type="term" value="P:positive regulation of developmental process"/>
    <property type="evidence" value="ECO:0007669"/>
    <property type="project" value="UniProtKB-ARBA"/>
</dbReference>
<feature type="domain" description="Ig-like" evidence="4">
    <location>
        <begin position="427"/>
        <end position="548"/>
    </location>
</feature>
<keyword evidence="5" id="KW-0675">Receptor</keyword>
<dbReference type="Pfam" id="PF22854">
    <property type="entry name" value="VEGFR1-3_N_Ig-like"/>
    <property type="match status" value="1"/>
</dbReference>
<dbReference type="Gene3D" id="2.60.40.10">
    <property type="entry name" value="Immunoglobulins"/>
    <property type="match status" value="6"/>
</dbReference>
<dbReference type="FunFam" id="2.60.40.10:FF:001014">
    <property type="entry name" value="vascular endothelial growth factor receptor 1"/>
    <property type="match status" value="1"/>
</dbReference>
<dbReference type="InterPro" id="IPR003599">
    <property type="entry name" value="Ig_sub"/>
</dbReference>
<dbReference type="FunFam" id="2.60.40.10:FF:000934">
    <property type="entry name" value="vascular endothelial growth factor receptor 1"/>
    <property type="match status" value="1"/>
</dbReference>
<accession>A0A7J7ZHP9</accession>
<dbReference type="GO" id="GO:0005524">
    <property type="term" value="F:ATP binding"/>
    <property type="evidence" value="ECO:0007669"/>
    <property type="project" value="InterPro"/>
</dbReference>
<dbReference type="InterPro" id="IPR042495">
    <property type="entry name" value="PDGFRL"/>
</dbReference>
<feature type="chain" id="PRO_5029809614" description="Platelet-derived growth factor receptor-like protein" evidence="3">
    <location>
        <begin position="27"/>
        <end position="662"/>
    </location>
</feature>
<dbReference type="PROSITE" id="PS50835">
    <property type="entry name" value="IG_LIKE"/>
    <property type="match status" value="5"/>
</dbReference>
<dbReference type="FunFam" id="2.60.40.10:FF:001031">
    <property type="entry name" value="Vascular endothelial growth factor receptor 1"/>
    <property type="match status" value="1"/>
</dbReference>
<keyword evidence="6" id="KW-1185">Reference proteome</keyword>
<dbReference type="InterPro" id="IPR003598">
    <property type="entry name" value="Ig_sub2"/>
</dbReference>
<dbReference type="InterPro" id="IPR007110">
    <property type="entry name" value="Ig-like_dom"/>
</dbReference>
<dbReference type="GO" id="GO:0005021">
    <property type="term" value="F:vascular endothelial growth factor receptor activity"/>
    <property type="evidence" value="ECO:0007669"/>
    <property type="project" value="InterPro"/>
</dbReference>
<dbReference type="GO" id="GO:0005886">
    <property type="term" value="C:plasma membrane"/>
    <property type="evidence" value="ECO:0007669"/>
    <property type="project" value="InterPro"/>
</dbReference>
<evidence type="ECO:0000256" key="2">
    <source>
        <dbReference type="ARBA" id="ARBA00019671"/>
    </source>
</evidence>
<dbReference type="SMART" id="SM00409">
    <property type="entry name" value="IG"/>
    <property type="match status" value="6"/>
</dbReference>
<keyword evidence="5" id="KW-0418">Kinase</keyword>
<feature type="domain" description="Ig-like" evidence="4">
    <location>
        <begin position="331"/>
        <end position="420"/>
    </location>
</feature>
<evidence type="ECO:0000256" key="1">
    <source>
        <dbReference type="ARBA" id="ARBA00011360"/>
    </source>
</evidence>
<feature type="domain" description="Ig-like" evidence="4">
    <location>
        <begin position="244"/>
        <end position="326"/>
    </location>
</feature>
<keyword evidence="3" id="KW-0732">Signal</keyword>
<dbReference type="InterPro" id="IPR013098">
    <property type="entry name" value="Ig_I-set"/>
</dbReference>
<dbReference type="PRINTS" id="PR01832">
    <property type="entry name" value="VEGFRECEPTOR"/>
</dbReference>
<feature type="domain" description="Ig-like" evidence="4">
    <location>
        <begin position="555"/>
        <end position="653"/>
    </location>
</feature>
<comment type="subunit">
    <text evidence="1">Forms a complex composed of PDGFRL, TNK2 and GRB2.</text>
</comment>
<dbReference type="FunFam" id="2.60.40.10:FF:000606">
    <property type="entry name" value="Vascular endothelial growth factor receptor 1"/>
    <property type="match status" value="1"/>
</dbReference>
<evidence type="ECO:0000259" key="4">
    <source>
        <dbReference type="PROSITE" id="PS50835"/>
    </source>
</evidence>
<dbReference type="SUPFAM" id="SSF48726">
    <property type="entry name" value="Immunoglobulin"/>
    <property type="match status" value="6"/>
</dbReference>
<dbReference type="Pfam" id="PF13927">
    <property type="entry name" value="Ig_3"/>
    <property type="match status" value="2"/>
</dbReference>
<dbReference type="EMBL" id="JACAGB010000003">
    <property type="protein sequence ID" value="KAF6373674.1"/>
    <property type="molecule type" value="Genomic_DNA"/>
</dbReference>
<dbReference type="FunFam" id="2.60.40.10:FF:000247">
    <property type="entry name" value="Vascular endothelial growth factor receptor 3"/>
    <property type="match status" value="1"/>
</dbReference>
<dbReference type="AlphaFoldDB" id="A0A7J7ZHP9"/>
<dbReference type="InterPro" id="IPR013783">
    <property type="entry name" value="Ig-like_fold"/>
</dbReference>
<gene>
    <name evidence="5" type="ORF">mPipKuh1_005131</name>
</gene>
<dbReference type="PANTHER" id="PTHR15360:SF5">
    <property type="entry name" value="PLATELET-DERIVED GROWTH FACTOR RECEPTOR-LIKE PROTEIN"/>
    <property type="match status" value="1"/>
</dbReference>
<evidence type="ECO:0000313" key="5">
    <source>
        <dbReference type="EMBL" id="KAF6373674.1"/>
    </source>
</evidence>
<dbReference type="CDD" id="cd00096">
    <property type="entry name" value="Ig"/>
    <property type="match status" value="1"/>
</dbReference>
<dbReference type="InterPro" id="IPR055238">
    <property type="entry name" value="VEGFR1-3_N_Ig-like"/>
</dbReference>
<dbReference type="Pfam" id="PF21339">
    <property type="entry name" value="VEGFR-1-like_Ig-like"/>
    <property type="match status" value="1"/>
</dbReference>
<dbReference type="SMART" id="SM00408">
    <property type="entry name" value="IGc2"/>
    <property type="match status" value="5"/>
</dbReference>
<feature type="domain" description="Ig-like" evidence="4">
    <location>
        <begin position="32"/>
        <end position="119"/>
    </location>
</feature>
<dbReference type="InterPro" id="IPR055229">
    <property type="entry name" value="VEGFR1-3_5th"/>
</dbReference>
<reference evidence="5 6" key="1">
    <citation type="journal article" date="2020" name="Nature">
        <title>Six reference-quality genomes reveal evolution of bat adaptations.</title>
        <authorList>
            <person name="Jebb D."/>
            <person name="Huang Z."/>
            <person name="Pippel M."/>
            <person name="Hughes G.M."/>
            <person name="Lavrichenko K."/>
            <person name="Devanna P."/>
            <person name="Winkler S."/>
            <person name="Jermiin L.S."/>
            <person name="Skirmuntt E.C."/>
            <person name="Katzourakis A."/>
            <person name="Burkitt-Gray L."/>
            <person name="Ray D.A."/>
            <person name="Sullivan K.A.M."/>
            <person name="Roscito J.G."/>
            <person name="Kirilenko B.M."/>
            <person name="Davalos L.M."/>
            <person name="Corthals A.P."/>
            <person name="Power M.L."/>
            <person name="Jones G."/>
            <person name="Ransome R.D."/>
            <person name="Dechmann D.K.N."/>
            <person name="Locatelli A.G."/>
            <person name="Puechmaille S.J."/>
            <person name="Fedrigo O."/>
            <person name="Jarvis E.D."/>
            <person name="Hiller M."/>
            <person name="Vernes S.C."/>
            <person name="Myers E.W."/>
            <person name="Teeling E.C."/>
        </authorList>
    </citation>
    <scope>NUCLEOTIDE SEQUENCE [LARGE SCALE GENOMIC DNA]</scope>
    <source>
        <strain evidence="5">MPipKuh1</strain>
        <tissue evidence="5">Flight muscle</tissue>
    </source>
</reference>
<dbReference type="PIRSF" id="PIRSF000615">
    <property type="entry name" value="TyrPK_CSF1-R"/>
    <property type="match status" value="1"/>
</dbReference>
<keyword evidence="5" id="KW-0808">Transferase</keyword>
<dbReference type="Pfam" id="PF22971">
    <property type="entry name" value="Ig_VEGFR-1-like_5th"/>
    <property type="match status" value="1"/>
</dbReference>
<dbReference type="InterPro" id="IPR009135">
    <property type="entry name" value="VEGFR1_rcpt"/>
</dbReference>
<dbReference type="PANTHER" id="PTHR15360">
    <property type="entry name" value="PLATELET-DERIVED GROWTH FACTOR RECEPTOR LIKE"/>
    <property type="match status" value="1"/>
</dbReference>
<name>A0A7J7ZHP9_PIPKU</name>
<dbReference type="InterPro" id="IPR036179">
    <property type="entry name" value="Ig-like_dom_sf"/>
</dbReference>
<dbReference type="PRINTS" id="PR01833">
    <property type="entry name" value="VEGFRECEPTR1"/>
</dbReference>
<evidence type="ECO:0000256" key="3">
    <source>
        <dbReference type="SAM" id="SignalP"/>
    </source>
</evidence>
<dbReference type="Proteomes" id="UP000558488">
    <property type="component" value="Unassembled WGS sequence"/>
</dbReference>
<proteinExistence type="predicted"/>
<organism evidence="5 6">
    <name type="scientific">Pipistrellus kuhlii</name>
    <name type="common">Kuhl's pipistrelle</name>
    <dbReference type="NCBI Taxonomy" id="59472"/>
    <lineage>
        <taxon>Eukaryota</taxon>
        <taxon>Metazoa</taxon>
        <taxon>Chordata</taxon>
        <taxon>Craniata</taxon>
        <taxon>Vertebrata</taxon>
        <taxon>Euteleostomi</taxon>
        <taxon>Mammalia</taxon>
        <taxon>Eutheria</taxon>
        <taxon>Laurasiatheria</taxon>
        <taxon>Chiroptera</taxon>
        <taxon>Yangochiroptera</taxon>
        <taxon>Vespertilionidae</taxon>
        <taxon>Pipistrellus</taxon>
    </lineage>
</organism>
<dbReference type="GO" id="GO:0048010">
    <property type="term" value="P:vascular endothelial growth factor receptor signaling pathway"/>
    <property type="evidence" value="ECO:0007669"/>
    <property type="project" value="InterPro"/>
</dbReference>
<protein>
    <recommendedName>
        <fullName evidence="2">Platelet-derived growth factor receptor-like protein</fullName>
    </recommendedName>
</protein>
<feature type="signal peptide" evidence="3">
    <location>
        <begin position="1"/>
        <end position="26"/>
    </location>
</feature>